<keyword evidence="3" id="KW-0949">S-adenosyl-L-methionine</keyword>
<gene>
    <name evidence="5" type="ORF">PIN31115_04456</name>
</gene>
<evidence type="ECO:0000313" key="6">
    <source>
        <dbReference type="Proteomes" id="UP000333828"/>
    </source>
</evidence>
<organism evidence="5 6">
    <name type="scientific">Pandoraea iniqua</name>
    <dbReference type="NCBI Taxonomy" id="2508288"/>
    <lineage>
        <taxon>Bacteria</taxon>
        <taxon>Pseudomonadati</taxon>
        <taxon>Pseudomonadota</taxon>
        <taxon>Betaproteobacteria</taxon>
        <taxon>Burkholderiales</taxon>
        <taxon>Burkholderiaceae</taxon>
        <taxon>Pandoraea</taxon>
    </lineage>
</organism>
<evidence type="ECO:0000256" key="1">
    <source>
        <dbReference type="ARBA" id="ARBA00022603"/>
    </source>
</evidence>
<dbReference type="SUPFAM" id="SSF53335">
    <property type="entry name" value="S-adenosyl-L-methionine-dependent methyltransferases"/>
    <property type="match status" value="1"/>
</dbReference>
<dbReference type="InterPro" id="IPR041698">
    <property type="entry name" value="Methyltransf_25"/>
</dbReference>
<dbReference type="PANTHER" id="PTHR43464">
    <property type="entry name" value="METHYLTRANSFERASE"/>
    <property type="match status" value="1"/>
</dbReference>
<dbReference type="EMBL" id="CABPSI010000005">
    <property type="protein sequence ID" value="VVE47252.1"/>
    <property type="molecule type" value="Genomic_DNA"/>
</dbReference>
<accession>A0A5E4YFL9</accession>
<name>A0A5E4YFL9_9BURK</name>
<dbReference type="InterPro" id="IPR029063">
    <property type="entry name" value="SAM-dependent_MTases_sf"/>
</dbReference>
<keyword evidence="2 5" id="KW-0808">Transferase</keyword>
<dbReference type="Pfam" id="PF13649">
    <property type="entry name" value="Methyltransf_25"/>
    <property type="match status" value="1"/>
</dbReference>
<reference evidence="5 6" key="1">
    <citation type="submission" date="2019-08" db="EMBL/GenBank/DDBJ databases">
        <authorList>
            <person name="Peeters C."/>
        </authorList>
    </citation>
    <scope>NUCLEOTIDE SEQUENCE [LARGE SCALE GENOMIC DNA]</scope>
    <source>
        <strain evidence="5 6">LMG 31115</strain>
    </source>
</reference>
<evidence type="ECO:0000313" key="5">
    <source>
        <dbReference type="EMBL" id="VVE47252.1"/>
    </source>
</evidence>
<sequence>MTLDQSAAGGIASPIAQKWDRVYAQKQVDDSPYPTILDEAQHLLPTYGRALDLACGMGGASVFLARHGLHVSAWDLSAVAIEKLNRFAQHEGLPIRAEVVDIAHAAIPPKTFDVIVVSRFLKRSLCASLARALRPGGLLVYQTFSVEATSGASHMNPAYMLMRGELLNLFHDLQPIVYREEALVGDLSRGVRNEAQLIAQRRLTVPSFYLDWVRRMIEIDESAVASDAPAALSRSIEKHRDQLVSLESNIGSETPVTPHMLSNYARIETTRATVVIDCRGETRRALVFPPGDFVMPTDLPGAALIELGQIVERVIAVLRATLGAGDYPCFLPLPSECRLRRLHVIVALGPNVENLQSQPTSLQEIEARVRDTLLDPLAGV</sequence>
<evidence type="ECO:0000259" key="4">
    <source>
        <dbReference type="Pfam" id="PF13649"/>
    </source>
</evidence>
<dbReference type="GO" id="GO:0008168">
    <property type="term" value="F:methyltransferase activity"/>
    <property type="evidence" value="ECO:0007669"/>
    <property type="project" value="UniProtKB-KW"/>
</dbReference>
<protein>
    <submittedName>
        <fullName evidence="5">SAM-dependent methyltransferase</fullName>
    </submittedName>
</protein>
<keyword evidence="1 5" id="KW-0489">Methyltransferase</keyword>
<proteinExistence type="predicted"/>
<dbReference type="GO" id="GO:0032259">
    <property type="term" value="P:methylation"/>
    <property type="evidence" value="ECO:0007669"/>
    <property type="project" value="UniProtKB-KW"/>
</dbReference>
<dbReference type="PANTHER" id="PTHR43464:SF19">
    <property type="entry name" value="UBIQUINONE BIOSYNTHESIS O-METHYLTRANSFERASE, MITOCHONDRIAL"/>
    <property type="match status" value="1"/>
</dbReference>
<evidence type="ECO:0000256" key="3">
    <source>
        <dbReference type="ARBA" id="ARBA00022691"/>
    </source>
</evidence>
<dbReference type="Gene3D" id="3.40.50.150">
    <property type="entry name" value="Vaccinia Virus protein VP39"/>
    <property type="match status" value="1"/>
</dbReference>
<evidence type="ECO:0000256" key="2">
    <source>
        <dbReference type="ARBA" id="ARBA00022679"/>
    </source>
</evidence>
<keyword evidence="6" id="KW-1185">Reference proteome</keyword>
<dbReference type="RefSeq" id="WP_174996217.1">
    <property type="nucleotide sequence ID" value="NZ_CABPSI010000005.1"/>
</dbReference>
<feature type="domain" description="Methyltransferase" evidence="4">
    <location>
        <begin position="51"/>
        <end position="137"/>
    </location>
</feature>
<dbReference type="CDD" id="cd02440">
    <property type="entry name" value="AdoMet_MTases"/>
    <property type="match status" value="1"/>
</dbReference>
<dbReference type="AlphaFoldDB" id="A0A5E4YFL9"/>
<dbReference type="Proteomes" id="UP000333828">
    <property type="component" value="Unassembled WGS sequence"/>
</dbReference>